<evidence type="ECO:0000313" key="1">
    <source>
        <dbReference type="EMBL" id="CAD2187650.1"/>
    </source>
</evidence>
<evidence type="ECO:0000313" key="2">
    <source>
        <dbReference type="Proteomes" id="UP000580250"/>
    </source>
</evidence>
<dbReference type="EMBL" id="CAJEWN010000648">
    <property type="protein sequence ID" value="CAD2187650.1"/>
    <property type="molecule type" value="Genomic_DNA"/>
</dbReference>
<accession>A0A6V7WKW5</accession>
<name>A0A6V7WKW5_MELEN</name>
<comment type="caution">
    <text evidence="1">The sequence shown here is derived from an EMBL/GenBank/DDBJ whole genome shotgun (WGS) entry which is preliminary data.</text>
</comment>
<protein>
    <submittedName>
        <fullName evidence="1">Uncharacterized protein</fullName>
    </submittedName>
</protein>
<organism evidence="1 2">
    <name type="scientific">Meloidogyne enterolobii</name>
    <name type="common">Root-knot nematode worm</name>
    <name type="synonym">Meloidogyne mayaguensis</name>
    <dbReference type="NCBI Taxonomy" id="390850"/>
    <lineage>
        <taxon>Eukaryota</taxon>
        <taxon>Metazoa</taxon>
        <taxon>Ecdysozoa</taxon>
        <taxon>Nematoda</taxon>
        <taxon>Chromadorea</taxon>
        <taxon>Rhabditida</taxon>
        <taxon>Tylenchina</taxon>
        <taxon>Tylenchomorpha</taxon>
        <taxon>Tylenchoidea</taxon>
        <taxon>Meloidogynidae</taxon>
        <taxon>Meloidogyninae</taxon>
        <taxon>Meloidogyne</taxon>
    </lineage>
</organism>
<sequence>MTTEKRSLKIKLERKSFWPGNKNKKNFEGRKITSKSPFFIKQIFFLFVTLI</sequence>
<proteinExistence type="predicted"/>
<dbReference type="Proteomes" id="UP000580250">
    <property type="component" value="Unassembled WGS sequence"/>
</dbReference>
<gene>
    <name evidence="1" type="ORF">MENT_LOCUS40247</name>
</gene>
<reference evidence="1 2" key="1">
    <citation type="submission" date="2020-08" db="EMBL/GenBank/DDBJ databases">
        <authorList>
            <person name="Koutsovoulos G."/>
            <person name="Danchin GJ E."/>
        </authorList>
    </citation>
    <scope>NUCLEOTIDE SEQUENCE [LARGE SCALE GENOMIC DNA]</scope>
</reference>
<dbReference type="AlphaFoldDB" id="A0A6V7WKW5"/>